<keyword evidence="2" id="KW-1185">Reference proteome</keyword>
<gene>
    <name evidence="1" type="ORF">ACFSC2_00415</name>
</gene>
<dbReference type="EMBL" id="JBHUDZ010000001">
    <property type="protein sequence ID" value="MFD1601194.1"/>
    <property type="molecule type" value="Genomic_DNA"/>
</dbReference>
<reference evidence="2" key="1">
    <citation type="journal article" date="2019" name="Int. J. Syst. Evol. Microbiol.">
        <title>The Global Catalogue of Microorganisms (GCM) 10K type strain sequencing project: providing services to taxonomists for standard genome sequencing and annotation.</title>
        <authorList>
            <consortium name="The Broad Institute Genomics Platform"/>
            <consortium name="The Broad Institute Genome Sequencing Center for Infectious Disease"/>
            <person name="Wu L."/>
            <person name="Ma J."/>
        </authorList>
    </citation>
    <scope>NUCLEOTIDE SEQUENCE [LARGE SCALE GENOMIC DNA]</scope>
    <source>
        <strain evidence="2">CCUG 70865</strain>
    </source>
</reference>
<dbReference type="Proteomes" id="UP001597138">
    <property type="component" value="Unassembled WGS sequence"/>
</dbReference>
<organism evidence="1 2">
    <name type="scientific">Flavobacterium artemisiae</name>
    <dbReference type="NCBI Taxonomy" id="2126556"/>
    <lineage>
        <taxon>Bacteria</taxon>
        <taxon>Pseudomonadati</taxon>
        <taxon>Bacteroidota</taxon>
        <taxon>Flavobacteriia</taxon>
        <taxon>Flavobacteriales</taxon>
        <taxon>Flavobacteriaceae</taxon>
        <taxon>Flavobacterium</taxon>
    </lineage>
</organism>
<protein>
    <submittedName>
        <fullName evidence="1">Uncharacterized protein</fullName>
    </submittedName>
</protein>
<dbReference type="RefSeq" id="WP_379817277.1">
    <property type="nucleotide sequence ID" value="NZ_JBHUDZ010000001.1"/>
</dbReference>
<accession>A0ABW4H737</accession>
<sequence>MKLKKIKSSIHIPAIRKMQLRYCLFWDLLYLNKNIKLAIILTGIESTNNRKPPPGVQTPLGAAFSVKNAVAK</sequence>
<proteinExistence type="predicted"/>
<comment type="caution">
    <text evidence="1">The sequence shown here is derived from an EMBL/GenBank/DDBJ whole genome shotgun (WGS) entry which is preliminary data.</text>
</comment>
<evidence type="ECO:0000313" key="1">
    <source>
        <dbReference type="EMBL" id="MFD1601194.1"/>
    </source>
</evidence>
<evidence type="ECO:0000313" key="2">
    <source>
        <dbReference type="Proteomes" id="UP001597138"/>
    </source>
</evidence>
<name>A0ABW4H737_9FLAO</name>